<reference evidence="3" key="1">
    <citation type="submission" date="2021-05" db="EMBL/GenBank/DDBJ databases">
        <title>Novel Bacillus species.</title>
        <authorList>
            <person name="Liu G."/>
        </authorList>
    </citation>
    <scope>NUCLEOTIDE SEQUENCE</scope>
    <source>
        <strain evidence="3">FJAT-50051</strain>
    </source>
</reference>
<keyword evidence="2" id="KW-0812">Transmembrane</keyword>
<dbReference type="AlphaFoldDB" id="A0A942SYF0"/>
<name>A0A942SYF0_9BACI</name>
<dbReference type="Pfam" id="PF14030">
    <property type="entry name" value="DUF4245"/>
    <property type="match status" value="1"/>
</dbReference>
<feature type="region of interest" description="Disordered" evidence="1">
    <location>
        <begin position="1"/>
        <end position="33"/>
    </location>
</feature>
<organism evidence="3">
    <name type="scientific">Neobacillus citreus</name>
    <dbReference type="NCBI Taxonomy" id="2833578"/>
    <lineage>
        <taxon>Bacteria</taxon>
        <taxon>Bacillati</taxon>
        <taxon>Bacillota</taxon>
        <taxon>Bacilli</taxon>
        <taxon>Bacillales</taxon>
        <taxon>Bacillaceae</taxon>
        <taxon>Neobacillus</taxon>
    </lineage>
</organism>
<comment type="caution">
    <text evidence="3">The sequence shown here is derived from an EMBL/GenBank/DDBJ whole genome shotgun (WGS) entry which is preliminary data.</text>
</comment>
<evidence type="ECO:0000256" key="1">
    <source>
        <dbReference type="SAM" id="MobiDB-lite"/>
    </source>
</evidence>
<evidence type="ECO:0000313" key="3">
    <source>
        <dbReference type="EMBL" id="MBS4182569.1"/>
    </source>
</evidence>
<dbReference type="InterPro" id="IPR025339">
    <property type="entry name" value="DUF4245"/>
</dbReference>
<gene>
    <name evidence="3" type="ORF">KHB02_14315</name>
</gene>
<sequence length="239" mass="26124">MRAVARRRPRPAGRRPRSVRAGGRRSRTVTDANGRPIVAELGRAETAEETWARKDAARRARRQHQTAFNLVIALIASLGIVLFLVAVVVRPDQTVDRTVDYRQIATDAHVTGFTLAAPVLPDDYSANRADFRDKTSDGVDVWTVGLITPDKQYIGLQQGVDANPTWVANQLDQKPSTGTRTIAGTEWTVYDRRDEGDDAGNQAYSLVSTFDDGTIVLSGTADDTSFRTVATAVTKQLGD</sequence>
<keyword evidence="2" id="KW-1133">Transmembrane helix</keyword>
<protein>
    <submittedName>
        <fullName evidence="3">DUF4245 domain-containing protein</fullName>
    </submittedName>
</protein>
<evidence type="ECO:0000256" key="2">
    <source>
        <dbReference type="SAM" id="Phobius"/>
    </source>
</evidence>
<proteinExistence type="predicted"/>
<dbReference type="EMBL" id="JAGYPE010000002">
    <property type="protein sequence ID" value="MBS4182569.1"/>
    <property type="molecule type" value="Genomic_DNA"/>
</dbReference>
<accession>A0A942SYF0</accession>
<feature type="compositionally biased region" description="Basic residues" evidence="1">
    <location>
        <begin position="1"/>
        <end position="27"/>
    </location>
</feature>
<feature type="transmembrane region" description="Helical" evidence="2">
    <location>
        <begin position="67"/>
        <end position="89"/>
    </location>
</feature>
<keyword evidence="2" id="KW-0472">Membrane</keyword>